<comment type="similarity">
    <text evidence="2 8 9">Belongs to the ATPase epsilon chain family.</text>
</comment>
<dbReference type="CDD" id="cd12152">
    <property type="entry name" value="F1-ATPase_delta"/>
    <property type="match status" value="1"/>
</dbReference>
<keyword evidence="12" id="KW-1185">Reference proteome</keyword>
<evidence type="ECO:0000256" key="2">
    <source>
        <dbReference type="ARBA" id="ARBA00005712"/>
    </source>
</evidence>
<comment type="function">
    <text evidence="8">Produces ATP from ADP in the presence of a proton gradient across the membrane.</text>
</comment>
<dbReference type="HAMAP" id="MF_00530">
    <property type="entry name" value="ATP_synth_epsil_bac"/>
    <property type="match status" value="1"/>
</dbReference>
<comment type="subcellular location">
    <subcellularLocation>
        <location evidence="8">Cell membrane</location>
        <topology evidence="8">Peripheral membrane protein</topology>
    </subcellularLocation>
    <subcellularLocation>
        <location evidence="1">Endomembrane system</location>
        <topology evidence="1">Peripheral membrane protein</topology>
    </subcellularLocation>
</comment>
<dbReference type="RefSeq" id="WP_320313717.1">
    <property type="nucleotide sequence ID" value="NZ_JAVIKH010000008.1"/>
</dbReference>
<evidence type="ECO:0000256" key="3">
    <source>
        <dbReference type="ARBA" id="ARBA00022448"/>
    </source>
</evidence>
<dbReference type="EMBL" id="JAVIKH010000008">
    <property type="protein sequence ID" value="MDX8336313.1"/>
    <property type="molecule type" value="Genomic_DNA"/>
</dbReference>
<evidence type="ECO:0000259" key="10">
    <source>
        <dbReference type="Pfam" id="PF02823"/>
    </source>
</evidence>
<keyword evidence="7 8" id="KW-0066">ATP synthesis</keyword>
<dbReference type="NCBIfam" id="TIGR01216">
    <property type="entry name" value="ATP_synt_epsi"/>
    <property type="match status" value="1"/>
</dbReference>
<dbReference type="InterPro" id="IPR020546">
    <property type="entry name" value="ATP_synth_F1_dsu/esu_N"/>
</dbReference>
<keyword evidence="8" id="KW-0375">Hydrogen ion transport</keyword>
<evidence type="ECO:0000256" key="8">
    <source>
        <dbReference type="HAMAP-Rule" id="MF_00530"/>
    </source>
</evidence>
<keyword evidence="8" id="KW-1003">Cell membrane</keyword>
<reference evidence="12" key="1">
    <citation type="submission" date="2023-07" db="EMBL/GenBank/DDBJ databases">
        <authorList>
            <person name="Colorado M.A."/>
            <person name="Villamil L.M."/>
            <person name="Melo J.F."/>
            <person name="Rodriguez J.A."/>
            <person name="Ruiz R.Y."/>
        </authorList>
    </citation>
    <scope>NUCLEOTIDE SEQUENCE [LARGE SCALE GENOMIC DNA]</scope>
    <source>
        <strain evidence="12">C33</strain>
    </source>
</reference>
<dbReference type="Gene3D" id="2.60.15.10">
    <property type="entry name" value="F0F1 ATP synthase delta/epsilon subunit, N-terminal"/>
    <property type="match status" value="1"/>
</dbReference>
<protein>
    <recommendedName>
        <fullName evidence="8">ATP synthase epsilon chain</fullName>
    </recommendedName>
    <alternativeName>
        <fullName evidence="8">ATP synthase F1 sector epsilon subunit</fullName>
    </alternativeName>
    <alternativeName>
        <fullName evidence="8">F-ATPase epsilon subunit</fullName>
    </alternativeName>
</protein>
<keyword evidence="5 8" id="KW-0472">Membrane</keyword>
<dbReference type="PANTHER" id="PTHR13822:SF10">
    <property type="entry name" value="ATP SYNTHASE EPSILON CHAIN, CHLOROPLASTIC"/>
    <property type="match status" value="1"/>
</dbReference>
<accession>A0ABU4W9V1</accession>
<sequence length="135" mass="14888">MANSFKLELVTPLAKILSEEVNFVMLRTTEGDMGILPNHSPFVAGLATGEMKIRNNGQENFYYVSGGFVEISDNVVTILADEAMDIKDIDLEAARKEAQIAKEKLEKIAEDIDIATVQKSLTQALTKVKLAEKML</sequence>
<keyword evidence="4 8" id="KW-0406">Ion transport</keyword>
<name>A0ABU4W9V1_9FUSO</name>
<keyword evidence="3 8" id="KW-0813">Transport</keyword>
<comment type="subunit">
    <text evidence="8 9">F-type ATPases have 2 components, CF(1) - the catalytic core - and CF(0) - the membrane proton channel. CF(1) has five subunits: alpha(3), beta(3), gamma(1), delta(1), epsilon(1). CF(0) has three main subunits: a, b and c.</text>
</comment>
<dbReference type="PANTHER" id="PTHR13822">
    <property type="entry name" value="ATP SYNTHASE DELTA/EPSILON CHAIN"/>
    <property type="match status" value="1"/>
</dbReference>
<dbReference type="NCBIfam" id="NF009980">
    <property type="entry name" value="PRK13446.1"/>
    <property type="match status" value="1"/>
</dbReference>
<dbReference type="Proteomes" id="UP001279681">
    <property type="component" value="Unassembled WGS sequence"/>
</dbReference>
<evidence type="ECO:0000256" key="5">
    <source>
        <dbReference type="ARBA" id="ARBA00023136"/>
    </source>
</evidence>
<gene>
    <name evidence="8" type="primary">atpC</name>
    <name evidence="11" type="ORF">RFV38_07370</name>
</gene>
<dbReference type="Pfam" id="PF02823">
    <property type="entry name" value="ATP-synt_DE_N"/>
    <property type="match status" value="1"/>
</dbReference>
<evidence type="ECO:0000256" key="7">
    <source>
        <dbReference type="ARBA" id="ARBA00023310"/>
    </source>
</evidence>
<keyword evidence="6 8" id="KW-0139">CF(1)</keyword>
<proteinExistence type="inferred from homology"/>
<evidence type="ECO:0000256" key="9">
    <source>
        <dbReference type="RuleBase" id="RU003656"/>
    </source>
</evidence>
<evidence type="ECO:0000256" key="4">
    <source>
        <dbReference type="ARBA" id="ARBA00023065"/>
    </source>
</evidence>
<feature type="domain" description="ATP synthase F1 complex delta/epsilon subunit N-terminal" evidence="10">
    <location>
        <begin position="5"/>
        <end position="83"/>
    </location>
</feature>
<dbReference type="InterPro" id="IPR001469">
    <property type="entry name" value="ATP_synth_F1_dsu/esu"/>
</dbReference>
<evidence type="ECO:0000256" key="1">
    <source>
        <dbReference type="ARBA" id="ARBA00004184"/>
    </source>
</evidence>
<comment type="caution">
    <text evidence="11">The sequence shown here is derived from an EMBL/GenBank/DDBJ whole genome shotgun (WGS) entry which is preliminary data.</text>
</comment>
<evidence type="ECO:0000313" key="12">
    <source>
        <dbReference type="Proteomes" id="UP001279681"/>
    </source>
</evidence>
<dbReference type="SUPFAM" id="SSF51344">
    <property type="entry name" value="Epsilon subunit of F1F0-ATP synthase N-terminal domain"/>
    <property type="match status" value="1"/>
</dbReference>
<evidence type="ECO:0000256" key="6">
    <source>
        <dbReference type="ARBA" id="ARBA00023196"/>
    </source>
</evidence>
<evidence type="ECO:0000313" key="11">
    <source>
        <dbReference type="EMBL" id="MDX8336313.1"/>
    </source>
</evidence>
<organism evidence="11 12">
    <name type="scientific">Candidatus Cetobacterium colombiensis</name>
    <dbReference type="NCBI Taxonomy" id="3073100"/>
    <lineage>
        <taxon>Bacteria</taxon>
        <taxon>Fusobacteriati</taxon>
        <taxon>Fusobacteriota</taxon>
        <taxon>Fusobacteriia</taxon>
        <taxon>Fusobacteriales</taxon>
        <taxon>Fusobacteriaceae</taxon>
        <taxon>Cetobacterium</taxon>
    </lineage>
</organism>
<dbReference type="InterPro" id="IPR036771">
    <property type="entry name" value="ATPsynth_dsu/esu_N"/>
</dbReference>